<dbReference type="PANTHER" id="PTHR28208:SF1">
    <property type="entry name" value="FILAMENT ORGANIZATION PROTEIN APP1-LIKE, PUTATIVE (AFU_ORTHOLOGUE AFUA_1G06650)-RELATED"/>
    <property type="match status" value="1"/>
</dbReference>
<protein>
    <recommendedName>
        <fullName evidence="2">Phosphatidate phosphatase APP1 catalytic domain-containing protein</fullName>
    </recommendedName>
</protein>
<comment type="caution">
    <text evidence="3">The sequence shown here is derived from an EMBL/GenBank/DDBJ whole genome shotgun (WGS) entry which is preliminary data.</text>
</comment>
<reference evidence="3 4" key="1">
    <citation type="journal article" date="2018" name="IMA Fungus">
        <title>IMA Genome-F 9: Draft genome sequence of Annulohypoxylon stygium, Aspergillus mulundensis, Berkeleyomyces basicola (syn. Thielaviopsis basicola), Ceratocystis smalleyi, two Cercospora beticola strains, Coleophoma cylindrospora, Fusarium fracticaudum, Phialophora cf. hyalina, and Morchella septimelata.</title>
        <authorList>
            <person name="Wingfield B.D."/>
            <person name="Bills G.F."/>
            <person name="Dong Y."/>
            <person name="Huang W."/>
            <person name="Nel W.J."/>
            <person name="Swalarsk-Parry B.S."/>
            <person name="Vaghefi N."/>
            <person name="Wilken P.M."/>
            <person name="An Z."/>
            <person name="de Beer Z.W."/>
            <person name="De Vos L."/>
            <person name="Chen L."/>
            <person name="Duong T.A."/>
            <person name="Gao Y."/>
            <person name="Hammerbacher A."/>
            <person name="Kikkert J.R."/>
            <person name="Li Y."/>
            <person name="Li H."/>
            <person name="Li K."/>
            <person name="Li Q."/>
            <person name="Liu X."/>
            <person name="Ma X."/>
            <person name="Naidoo K."/>
            <person name="Pethybridge S.J."/>
            <person name="Sun J."/>
            <person name="Steenkamp E.T."/>
            <person name="van der Nest M.A."/>
            <person name="van Wyk S."/>
            <person name="Wingfield M.J."/>
            <person name="Xiong C."/>
            <person name="Yue Q."/>
            <person name="Zhang X."/>
        </authorList>
    </citation>
    <scope>NUCLEOTIDE SEQUENCE [LARGE SCALE GENOMIC DNA]</scope>
    <source>
        <strain evidence="3 4">BP6252</strain>
    </source>
</reference>
<sequence length="337" mass="37639">MTVKKTIGLVRERATEAISSMQGRAQTSRESELETQTRRERGFHEAEASLPDTRAASPGTTAKGERPSEFTDLLSYLGPLNPFSKQITEKDTVWLLDNTAYRSTKTHEWESEFVVAVFEQNTGRDVSAVVADIAEKIGLAKDEAAEATIRRRLTPFMQNILPGRAVNVDFGRREKLKLGPGGRNGISSDIRSLPEARNGEVVVSTALVPQGADGLLQMNTVYAEPDGWGIISGTQDYKTERMTKIHSWLPRRKMICIGDSTQSDPEAYGEMYRNFGGWVHLILIRKVTDIAAVGLQAKNEPQRFQQAFKGVPSNRWFVFETPEQCYQIINDVVQSTE</sequence>
<feature type="compositionally biased region" description="Polar residues" evidence="1">
    <location>
        <begin position="17"/>
        <end position="26"/>
    </location>
</feature>
<dbReference type="Pfam" id="PF09949">
    <property type="entry name" value="APP1_cat"/>
    <property type="match status" value="1"/>
</dbReference>
<keyword evidence="4" id="KW-1185">Reference proteome</keyword>
<gene>
    <name evidence="3" type="ORF">BP6252_07615</name>
</gene>
<feature type="region of interest" description="Disordered" evidence="1">
    <location>
        <begin position="14"/>
        <end position="67"/>
    </location>
</feature>
<feature type="domain" description="Phosphatidate phosphatase APP1 catalytic" evidence="2">
    <location>
        <begin position="231"/>
        <end position="286"/>
    </location>
</feature>
<name>A0A3D8RAH4_9HELO</name>
<evidence type="ECO:0000259" key="2">
    <source>
        <dbReference type="Pfam" id="PF09949"/>
    </source>
</evidence>
<evidence type="ECO:0000256" key="1">
    <source>
        <dbReference type="SAM" id="MobiDB-lite"/>
    </source>
</evidence>
<proteinExistence type="predicted"/>
<dbReference type="Proteomes" id="UP000256645">
    <property type="component" value="Unassembled WGS sequence"/>
</dbReference>
<dbReference type="InterPro" id="IPR019236">
    <property type="entry name" value="APP1_cat"/>
</dbReference>
<dbReference type="STRING" id="1849047.A0A3D8RAH4"/>
<organism evidence="3 4">
    <name type="scientific">Coleophoma cylindrospora</name>
    <dbReference type="NCBI Taxonomy" id="1849047"/>
    <lineage>
        <taxon>Eukaryota</taxon>
        <taxon>Fungi</taxon>
        <taxon>Dikarya</taxon>
        <taxon>Ascomycota</taxon>
        <taxon>Pezizomycotina</taxon>
        <taxon>Leotiomycetes</taxon>
        <taxon>Helotiales</taxon>
        <taxon>Dermateaceae</taxon>
        <taxon>Coleophoma</taxon>
    </lineage>
</organism>
<dbReference type="EMBL" id="PDLM01000008">
    <property type="protein sequence ID" value="RDW71052.1"/>
    <property type="molecule type" value="Genomic_DNA"/>
</dbReference>
<dbReference type="AlphaFoldDB" id="A0A3D8RAH4"/>
<dbReference type="OrthoDB" id="414243at2759"/>
<evidence type="ECO:0000313" key="4">
    <source>
        <dbReference type="Proteomes" id="UP000256645"/>
    </source>
</evidence>
<accession>A0A3D8RAH4</accession>
<evidence type="ECO:0000313" key="3">
    <source>
        <dbReference type="EMBL" id="RDW71052.1"/>
    </source>
</evidence>
<dbReference type="PANTHER" id="PTHR28208">
    <property type="entry name" value="PHOSPHATIDATE PHOSPHATASE APP1"/>
    <property type="match status" value="1"/>
</dbReference>
<dbReference type="InterPro" id="IPR052935">
    <property type="entry name" value="Mg2+_PAP"/>
</dbReference>
<dbReference type="GO" id="GO:0030479">
    <property type="term" value="C:actin cortical patch"/>
    <property type="evidence" value="ECO:0007669"/>
    <property type="project" value="TreeGrafter"/>
</dbReference>
<feature type="compositionally biased region" description="Basic and acidic residues" evidence="1">
    <location>
        <begin position="27"/>
        <end position="47"/>
    </location>
</feature>
<dbReference type="GO" id="GO:0008195">
    <property type="term" value="F:phosphatidate phosphatase activity"/>
    <property type="evidence" value="ECO:0007669"/>
    <property type="project" value="InterPro"/>
</dbReference>